<evidence type="ECO:0000256" key="5">
    <source>
        <dbReference type="ARBA" id="ARBA00022691"/>
    </source>
</evidence>
<keyword evidence="5" id="KW-0949">S-adenosyl-L-methionine</keyword>
<dbReference type="FunFam" id="2.170.270.10:FF:000121">
    <property type="entry name" value="Histone-lysine N-methyltransferase"/>
    <property type="match status" value="1"/>
</dbReference>
<dbReference type="InterPro" id="IPR003616">
    <property type="entry name" value="Post-SET_dom"/>
</dbReference>
<dbReference type="PROSITE" id="PS50280">
    <property type="entry name" value="SET"/>
    <property type="match status" value="1"/>
</dbReference>
<dbReference type="Gene3D" id="2.170.270.10">
    <property type="entry name" value="SET domain"/>
    <property type="match status" value="1"/>
</dbReference>
<keyword evidence="15" id="KW-1185">Reference proteome</keyword>
<dbReference type="VEuPathDB" id="TrichDB:TVAG_162900"/>
<comment type="subcellular location">
    <subcellularLocation>
        <location evidence="1">Nucleus</location>
    </subcellularLocation>
</comment>
<keyword evidence="3" id="KW-0489">Methyltransferase</keyword>
<evidence type="ECO:0000256" key="8">
    <source>
        <dbReference type="ARBA" id="ARBA00047571"/>
    </source>
</evidence>
<dbReference type="RefSeq" id="XP_001581581.1">
    <property type="nucleotide sequence ID" value="XM_001581531.1"/>
</dbReference>
<feature type="region of interest" description="Disordered" evidence="11">
    <location>
        <begin position="1"/>
        <end position="78"/>
    </location>
</feature>
<feature type="domain" description="Post-SET" evidence="13">
    <location>
        <begin position="715"/>
        <end position="731"/>
    </location>
</feature>
<dbReference type="eggNOG" id="KOG1080">
    <property type="taxonomic scope" value="Eukaryota"/>
</dbReference>
<comment type="catalytic activity">
    <reaction evidence="8">
        <text>L-lysyl(4)-[histone H3] + 3 S-adenosyl-L-methionine = N(6),N(6),N(6)-trimethyl-L-lysyl(4)-[histone H3] + 3 S-adenosyl-L-homocysteine + 3 H(+)</text>
        <dbReference type="Rhea" id="RHEA:60260"/>
        <dbReference type="Rhea" id="RHEA-COMP:15537"/>
        <dbReference type="Rhea" id="RHEA-COMP:15547"/>
        <dbReference type="ChEBI" id="CHEBI:15378"/>
        <dbReference type="ChEBI" id="CHEBI:29969"/>
        <dbReference type="ChEBI" id="CHEBI:57856"/>
        <dbReference type="ChEBI" id="CHEBI:59789"/>
        <dbReference type="ChEBI" id="CHEBI:61961"/>
        <dbReference type="EC" id="2.1.1.354"/>
    </reaction>
</comment>
<reference evidence="14" key="2">
    <citation type="journal article" date="2007" name="Science">
        <title>Draft genome sequence of the sexually transmitted pathogen Trichomonas vaginalis.</title>
        <authorList>
            <person name="Carlton J.M."/>
            <person name="Hirt R.P."/>
            <person name="Silva J.C."/>
            <person name="Delcher A.L."/>
            <person name="Schatz M."/>
            <person name="Zhao Q."/>
            <person name="Wortman J.R."/>
            <person name="Bidwell S.L."/>
            <person name="Alsmark U.C.M."/>
            <person name="Besteiro S."/>
            <person name="Sicheritz-Ponten T."/>
            <person name="Noel C.J."/>
            <person name="Dacks J.B."/>
            <person name="Foster P.G."/>
            <person name="Simillion C."/>
            <person name="Van de Peer Y."/>
            <person name="Miranda-Saavedra D."/>
            <person name="Barton G.J."/>
            <person name="Westrop G.D."/>
            <person name="Mueller S."/>
            <person name="Dessi D."/>
            <person name="Fiori P.L."/>
            <person name="Ren Q."/>
            <person name="Paulsen I."/>
            <person name="Zhang H."/>
            <person name="Bastida-Corcuera F.D."/>
            <person name="Simoes-Barbosa A."/>
            <person name="Brown M.T."/>
            <person name="Hayes R.D."/>
            <person name="Mukherjee M."/>
            <person name="Okumura C.Y."/>
            <person name="Schneider R."/>
            <person name="Smith A.J."/>
            <person name="Vanacova S."/>
            <person name="Villalvazo M."/>
            <person name="Haas B.J."/>
            <person name="Pertea M."/>
            <person name="Feldblyum T.V."/>
            <person name="Utterback T.R."/>
            <person name="Shu C.L."/>
            <person name="Osoegawa K."/>
            <person name="de Jong P.J."/>
            <person name="Hrdy I."/>
            <person name="Horvathova L."/>
            <person name="Zubacova Z."/>
            <person name="Dolezal P."/>
            <person name="Malik S.B."/>
            <person name="Logsdon J.M. Jr."/>
            <person name="Henze K."/>
            <person name="Gupta A."/>
            <person name="Wang C.C."/>
            <person name="Dunne R.L."/>
            <person name="Upcroft J.A."/>
            <person name="Upcroft P."/>
            <person name="White O."/>
            <person name="Salzberg S.L."/>
            <person name="Tang P."/>
            <person name="Chiu C.-H."/>
            <person name="Lee Y.-S."/>
            <person name="Embley T.M."/>
            <person name="Coombs G.H."/>
            <person name="Mottram J.C."/>
            <person name="Tachezy J."/>
            <person name="Fraser-Liggett C.M."/>
            <person name="Johnson P.J."/>
        </authorList>
    </citation>
    <scope>NUCLEOTIDE SEQUENCE [LARGE SCALE GENOMIC DNA]</scope>
    <source>
        <strain evidence="14">G3</strain>
    </source>
</reference>
<dbReference type="SMART" id="SM00317">
    <property type="entry name" value="SET"/>
    <property type="match status" value="1"/>
</dbReference>
<evidence type="ECO:0000259" key="13">
    <source>
        <dbReference type="PROSITE" id="PS50868"/>
    </source>
</evidence>
<dbReference type="Pfam" id="PF00856">
    <property type="entry name" value="SET"/>
    <property type="match status" value="1"/>
</dbReference>
<keyword evidence="6" id="KW-0156">Chromatin regulator</keyword>
<feature type="region of interest" description="Disordered" evidence="11">
    <location>
        <begin position="119"/>
        <end position="140"/>
    </location>
</feature>
<accession>A2DFW8</accession>
<organism evidence="14 15">
    <name type="scientific">Trichomonas vaginalis (strain ATCC PRA-98 / G3)</name>
    <dbReference type="NCBI Taxonomy" id="412133"/>
    <lineage>
        <taxon>Eukaryota</taxon>
        <taxon>Metamonada</taxon>
        <taxon>Parabasalia</taxon>
        <taxon>Trichomonadida</taxon>
        <taxon>Trichomonadidae</taxon>
        <taxon>Trichomonas</taxon>
    </lineage>
</organism>
<evidence type="ECO:0000313" key="15">
    <source>
        <dbReference type="Proteomes" id="UP000001542"/>
    </source>
</evidence>
<dbReference type="GO" id="GO:0005634">
    <property type="term" value="C:nucleus"/>
    <property type="evidence" value="ECO:0007669"/>
    <property type="project" value="UniProtKB-SubCell"/>
</dbReference>
<dbReference type="SUPFAM" id="SSF82199">
    <property type="entry name" value="SET domain"/>
    <property type="match status" value="1"/>
</dbReference>
<dbReference type="KEGG" id="tva:5466131"/>
<gene>
    <name evidence="14" type="ORF">TVAG_162900</name>
</gene>
<evidence type="ECO:0000259" key="12">
    <source>
        <dbReference type="PROSITE" id="PS50280"/>
    </source>
</evidence>
<name>A2DFW8_TRIV3</name>
<feature type="region of interest" description="Disordered" evidence="11">
    <location>
        <begin position="170"/>
        <end position="193"/>
    </location>
</feature>
<dbReference type="PANTHER" id="PTHR45814:SF2">
    <property type="entry name" value="HISTONE-LYSINE N-METHYLTRANSFERASE SETD1"/>
    <property type="match status" value="1"/>
</dbReference>
<dbReference type="GO" id="GO:0032259">
    <property type="term" value="P:methylation"/>
    <property type="evidence" value="ECO:0007669"/>
    <property type="project" value="UniProtKB-KW"/>
</dbReference>
<dbReference type="STRING" id="5722.A2DFW8"/>
<keyword evidence="4" id="KW-0808">Transferase</keyword>
<dbReference type="InParanoid" id="A2DFW8"/>
<dbReference type="Proteomes" id="UP000001542">
    <property type="component" value="Unassembled WGS sequence"/>
</dbReference>
<comment type="catalytic activity">
    <reaction evidence="10">
        <text>N(6),N(6)-dimethyl-L-lysyl(4)-[histone H3] + S-adenosyl-L-methionine = N(6),N(6),N(6)-trimethyl-L-lysyl(4)-[histone H3] + S-adenosyl-L-homocysteine + H(+)</text>
        <dbReference type="Rhea" id="RHEA:60272"/>
        <dbReference type="Rhea" id="RHEA-COMP:15537"/>
        <dbReference type="Rhea" id="RHEA-COMP:15540"/>
        <dbReference type="ChEBI" id="CHEBI:15378"/>
        <dbReference type="ChEBI" id="CHEBI:57856"/>
        <dbReference type="ChEBI" id="CHEBI:59789"/>
        <dbReference type="ChEBI" id="CHEBI:61961"/>
        <dbReference type="ChEBI" id="CHEBI:61976"/>
    </reaction>
</comment>
<dbReference type="GO" id="GO:0140999">
    <property type="term" value="F:histone H3K4 trimethyltransferase activity"/>
    <property type="evidence" value="ECO:0007669"/>
    <property type="project" value="UniProtKB-EC"/>
</dbReference>
<reference evidence="14" key="1">
    <citation type="submission" date="2006-10" db="EMBL/GenBank/DDBJ databases">
        <authorList>
            <person name="Amadeo P."/>
            <person name="Zhao Q."/>
            <person name="Wortman J."/>
            <person name="Fraser-Liggett C."/>
            <person name="Carlton J."/>
        </authorList>
    </citation>
    <scope>NUCLEOTIDE SEQUENCE</scope>
    <source>
        <strain evidence="14">G3</strain>
    </source>
</reference>
<sequence>MKDPPDPGKDDRIIDRREFRAPPPPPPPPRREDHGRYPIDRRRDDSRDDYYSSRRDRDRDFYSSRDRRDHGRGYSRYDDRDYRRSERDFGAYDRHSESYDLRDSRSFRERTPIVIINNTSTSTSSDNLTAPTPPSTTVQIIDNRTSSSKPVIIERRGHFFHDEREGLRFPRDEYDTSSDHTPNPPHRSYSPRVIPDDLIAPVPAKKQELNMKISRAPPYSTFLLITTKGFLLGIFLDHFLSESGTIERISRLSYTALFVQFKTHTITCHAWGRMIRNKKFNVRVRHYECQIAPEQYVNSLIATRIKDAETFFDPPKILVLHNFDKDSEAANFFQPFTDLGLTKWTKEGANYITYHTTLASFKDFYSAFNEGNAGLPNTYVTEIFNTVKLKQEVFNIIRKKLIVECMQDCNQMLIDDVYIHTLNRVRFYNEKIAPNLSNIVKRPSKTGKLLNFVMSRTPINFRLSPATTILDILSKVKKVTKERKAITMKKNPVKFQEKIKEKMTEKLKTIESIKQPDLSGPCSRLSAIRPIKESRKREYLRAYARARLQPLVVARDSGLKIRQTQFPAPKLMMQRRGAANNQMRRGINGKRVYFEKSTIQGYGLFALEPISSDSLICEYNGELIRSRIADLREKQYEQLGFPHMFLFRIDNDTVVDATMRGGKSRFLNHSCHPNCRSKIINVGKTQTISFYAIRNIKPHDEITFNYQMEFEDRSKRERCYCGAKQCLGYLNYCADPEIRRQREHQAYLEWLEAQEDMKNPDL</sequence>
<dbReference type="PANTHER" id="PTHR45814">
    <property type="entry name" value="HISTONE-LYSINE N-METHYLTRANSFERASE SETD1"/>
    <property type="match status" value="1"/>
</dbReference>
<evidence type="ECO:0000256" key="9">
    <source>
        <dbReference type="ARBA" id="ARBA00047583"/>
    </source>
</evidence>
<dbReference type="AlphaFoldDB" id="A2DFW8"/>
<evidence type="ECO:0000256" key="7">
    <source>
        <dbReference type="ARBA" id="ARBA00023242"/>
    </source>
</evidence>
<evidence type="ECO:0000256" key="10">
    <source>
        <dbReference type="ARBA" id="ARBA00049129"/>
    </source>
</evidence>
<feature type="compositionally biased region" description="Basic and acidic residues" evidence="11">
    <location>
        <begin position="1"/>
        <end position="20"/>
    </location>
</feature>
<evidence type="ECO:0000256" key="2">
    <source>
        <dbReference type="ARBA" id="ARBA00012182"/>
    </source>
</evidence>
<dbReference type="InterPro" id="IPR044570">
    <property type="entry name" value="Set1-like"/>
</dbReference>
<evidence type="ECO:0000256" key="6">
    <source>
        <dbReference type="ARBA" id="ARBA00022853"/>
    </source>
</evidence>
<evidence type="ECO:0000256" key="11">
    <source>
        <dbReference type="SAM" id="MobiDB-lite"/>
    </source>
</evidence>
<feature type="domain" description="SET" evidence="12">
    <location>
        <begin position="590"/>
        <end position="707"/>
    </location>
</feature>
<dbReference type="EMBL" id="DS113196">
    <property type="protein sequence ID" value="EAY20595.1"/>
    <property type="molecule type" value="Genomic_DNA"/>
</dbReference>
<feature type="compositionally biased region" description="Low complexity" evidence="11">
    <location>
        <begin position="119"/>
        <end position="129"/>
    </location>
</feature>
<dbReference type="VEuPathDB" id="TrichDB:TVAGG3_0951060"/>
<evidence type="ECO:0000256" key="4">
    <source>
        <dbReference type="ARBA" id="ARBA00022679"/>
    </source>
</evidence>
<dbReference type="PROSITE" id="PS50868">
    <property type="entry name" value="POST_SET"/>
    <property type="match status" value="1"/>
</dbReference>
<evidence type="ECO:0000256" key="3">
    <source>
        <dbReference type="ARBA" id="ARBA00022603"/>
    </source>
</evidence>
<feature type="compositionally biased region" description="Basic and acidic residues" evidence="11">
    <location>
        <begin position="29"/>
        <end position="78"/>
    </location>
</feature>
<evidence type="ECO:0000313" key="14">
    <source>
        <dbReference type="EMBL" id="EAY20595.1"/>
    </source>
</evidence>
<dbReference type="InterPro" id="IPR001214">
    <property type="entry name" value="SET_dom"/>
</dbReference>
<dbReference type="InterPro" id="IPR046341">
    <property type="entry name" value="SET_dom_sf"/>
</dbReference>
<dbReference type="SMR" id="A2DFW8"/>
<comment type="catalytic activity">
    <reaction evidence="9">
        <text>N(6)-methyl-L-lysyl(4)-[histone H3] + S-adenosyl-L-methionine = N(6),N(6)-dimethyl-L-lysyl(4)-[histone H3] + S-adenosyl-L-homocysteine + H(+)</text>
        <dbReference type="Rhea" id="RHEA:60268"/>
        <dbReference type="Rhea" id="RHEA-COMP:15540"/>
        <dbReference type="Rhea" id="RHEA-COMP:15543"/>
        <dbReference type="ChEBI" id="CHEBI:15378"/>
        <dbReference type="ChEBI" id="CHEBI:57856"/>
        <dbReference type="ChEBI" id="CHEBI:59789"/>
        <dbReference type="ChEBI" id="CHEBI:61929"/>
        <dbReference type="ChEBI" id="CHEBI:61976"/>
    </reaction>
</comment>
<evidence type="ECO:0000256" key="1">
    <source>
        <dbReference type="ARBA" id="ARBA00004123"/>
    </source>
</evidence>
<protein>
    <recommendedName>
        <fullName evidence="2">[histone H3]-lysine(4) N-trimethyltransferase</fullName>
        <ecNumber evidence="2">2.1.1.354</ecNumber>
    </recommendedName>
</protein>
<dbReference type="EC" id="2.1.1.354" evidence="2"/>
<dbReference type="OrthoDB" id="308383at2759"/>
<keyword evidence="7" id="KW-0539">Nucleus</keyword>
<proteinExistence type="predicted"/>